<feature type="transmembrane region" description="Helical" evidence="1">
    <location>
        <begin position="48"/>
        <end position="69"/>
    </location>
</feature>
<comment type="caution">
    <text evidence="2">The sequence shown here is derived from an EMBL/GenBank/DDBJ whole genome shotgun (WGS) entry which is preliminary data.</text>
</comment>
<feature type="transmembrane region" description="Helical" evidence="1">
    <location>
        <begin position="12"/>
        <end position="28"/>
    </location>
</feature>
<sequence length="107" mass="12318">MDDTRIKLITSIIKSAIFTVIFVAAITITADLAPDLKNWLKSVFTHHWIGKSILTLIFFLIFSIVVYLCPCQKNIEKTKKLLSYLLWSSMGSAVIIFLFFIWEAFLK</sequence>
<evidence type="ECO:0000256" key="1">
    <source>
        <dbReference type="SAM" id="Phobius"/>
    </source>
</evidence>
<dbReference type="AlphaFoldDB" id="A0A1F5C727"/>
<keyword evidence="1" id="KW-0472">Membrane</keyword>
<protein>
    <submittedName>
        <fullName evidence="2">Uncharacterized protein</fullName>
    </submittedName>
</protein>
<dbReference type="EMBL" id="MEYQ01000037">
    <property type="protein sequence ID" value="OGD38658.1"/>
    <property type="molecule type" value="Genomic_DNA"/>
</dbReference>
<evidence type="ECO:0000313" key="3">
    <source>
        <dbReference type="Proteomes" id="UP000177947"/>
    </source>
</evidence>
<keyword evidence="1" id="KW-0812">Transmembrane</keyword>
<dbReference type="Proteomes" id="UP000177947">
    <property type="component" value="Unassembled WGS sequence"/>
</dbReference>
<accession>A0A1F5C727</accession>
<evidence type="ECO:0000313" key="2">
    <source>
        <dbReference type="EMBL" id="OGD38658.1"/>
    </source>
</evidence>
<organism evidence="2 3">
    <name type="scientific">Candidatus Azambacteria bacterium RIFCSPLOWO2_01_FULL_37_9</name>
    <dbReference type="NCBI Taxonomy" id="1797297"/>
    <lineage>
        <taxon>Bacteria</taxon>
        <taxon>Candidatus Azamiibacteriota</taxon>
    </lineage>
</organism>
<reference evidence="2 3" key="1">
    <citation type="journal article" date="2016" name="Nat. Commun.">
        <title>Thousands of microbial genomes shed light on interconnected biogeochemical processes in an aquifer system.</title>
        <authorList>
            <person name="Anantharaman K."/>
            <person name="Brown C.T."/>
            <person name="Hug L.A."/>
            <person name="Sharon I."/>
            <person name="Castelle C.J."/>
            <person name="Probst A.J."/>
            <person name="Thomas B.C."/>
            <person name="Singh A."/>
            <person name="Wilkins M.J."/>
            <person name="Karaoz U."/>
            <person name="Brodie E.L."/>
            <person name="Williams K.H."/>
            <person name="Hubbard S.S."/>
            <person name="Banfield J.F."/>
        </authorList>
    </citation>
    <scope>NUCLEOTIDE SEQUENCE [LARGE SCALE GENOMIC DNA]</scope>
</reference>
<keyword evidence="1" id="KW-1133">Transmembrane helix</keyword>
<gene>
    <name evidence="2" type="ORF">A2907_02630</name>
</gene>
<name>A0A1F5C727_9BACT</name>
<proteinExistence type="predicted"/>
<feature type="transmembrane region" description="Helical" evidence="1">
    <location>
        <begin position="81"/>
        <end position="102"/>
    </location>
</feature>